<dbReference type="EMBL" id="MFVV01000040">
    <property type="protein sequence ID" value="OGJ02561.1"/>
    <property type="molecule type" value="Genomic_DNA"/>
</dbReference>
<dbReference type="Proteomes" id="UP000176192">
    <property type="component" value="Unassembled WGS sequence"/>
</dbReference>
<protein>
    <submittedName>
        <fullName evidence="2">Uncharacterized protein</fullName>
    </submittedName>
</protein>
<dbReference type="STRING" id="1801797.A3G06_02605"/>
<dbReference type="AlphaFoldDB" id="A0A1F6Y858"/>
<sequence length="63" mass="7924">MSKINYATKTRDYYKREDRDNWDFDSYYKNDNIMRNRMDSDRDQDNIDRNRNWEDDMDDIDGV</sequence>
<gene>
    <name evidence="2" type="ORF">A3G06_02605</name>
</gene>
<reference evidence="2 3" key="1">
    <citation type="journal article" date="2016" name="Nat. Commun.">
        <title>Thousands of microbial genomes shed light on interconnected biogeochemical processes in an aquifer system.</title>
        <authorList>
            <person name="Anantharaman K."/>
            <person name="Brown C.T."/>
            <person name="Hug L.A."/>
            <person name="Sharon I."/>
            <person name="Castelle C.J."/>
            <person name="Probst A.J."/>
            <person name="Thomas B.C."/>
            <person name="Singh A."/>
            <person name="Wilkins M.J."/>
            <person name="Karaoz U."/>
            <person name="Brodie E.L."/>
            <person name="Williams K.H."/>
            <person name="Hubbard S.S."/>
            <person name="Banfield J.F."/>
        </authorList>
    </citation>
    <scope>NUCLEOTIDE SEQUENCE [LARGE SCALE GENOMIC DNA]</scope>
</reference>
<evidence type="ECO:0000313" key="3">
    <source>
        <dbReference type="Proteomes" id="UP000176192"/>
    </source>
</evidence>
<feature type="compositionally biased region" description="Basic and acidic residues" evidence="1">
    <location>
        <begin position="37"/>
        <end position="54"/>
    </location>
</feature>
<organism evidence="2 3">
    <name type="scientific">Candidatus Nomurabacteria bacterium RIFCSPLOWO2_12_FULL_46_14</name>
    <dbReference type="NCBI Taxonomy" id="1801797"/>
    <lineage>
        <taxon>Bacteria</taxon>
        <taxon>Candidatus Nomuraibacteriota</taxon>
    </lineage>
</organism>
<accession>A0A1F6Y858</accession>
<comment type="caution">
    <text evidence="2">The sequence shown here is derived from an EMBL/GenBank/DDBJ whole genome shotgun (WGS) entry which is preliminary data.</text>
</comment>
<evidence type="ECO:0000256" key="1">
    <source>
        <dbReference type="SAM" id="MobiDB-lite"/>
    </source>
</evidence>
<evidence type="ECO:0000313" key="2">
    <source>
        <dbReference type="EMBL" id="OGJ02561.1"/>
    </source>
</evidence>
<proteinExistence type="predicted"/>
<name>A0A1F6Y858_9BACT</name>
<feature type="region of interest" description="Disordered" evidence="1">
    <location>
        <begin position="37"/>
        <end position="63"/>
    </location>
</feature>